<feature type="compositionally biased region" description="Basic and acidic residues" evidence="1">
    <location>
        <begin position="47"/>
        <end position="61"/>
    </location>
</feature>
<proteinExistence type="predicted"/>
<sequence length="127" mass="14244">MAIAGLLAGRVLRSASKSRGLISRFQQAVPLLTRLIEFKEKFRIDAPPRCFQENEDRKQETDETPQEKNGPADDHPTSNIPVVDLDKNTDGGADLHRVRDALLYAGFGVAMHTNKKDVKEEREAWTS</sequence>
<keyword evidence="3" id="KW-1185">Reference proteome</keyword>
<dbReference type="AlphaFoldDB" id="A0ABD1XHA3"/>
<feature type="region of interest" description="Disordered" evidence="1">
    <location>
        <begin position="47"/>
        <end position="91"/>
    </location>
</feature>
<evidence type="ECO:0000256" key="1">
    <source>
        <dbReference type="SAM" id="MobiDB-lite"/>
    </source>
</evidence>
<evidence type="ECO:0000313" key="3">
    <source>
        <dbReference type="Proteomes" id="UP001605036"/>
    </source>
</evidence>
<accession>A0ABD1XHA3</accession>
<reference evidence="2 3" key="1">
    <citation type="submission" date="2024-09" db="EMBL/GenBank/DDBJ databases">
        <title>Chromosome-scale assembly of Riccia fluitans.</title>
        <authorList>
            <person name="Paukszto L."/>
            <person name="Sawicki J."/>
            <person name="Karawczyk K."/>
            <person name="Piernik-Szablinska J."/>
            <person name="Szczecinska M."/>
            <person name="Mazdziarz M."/>
        </authorList>
    </citation>
    <scope>NUCLEOTIDE SEQUENCE [LARGE SCALE GENOMIC DNA]</scope>
    <source>
        <strain evidence="2">Rf_01</strain>
        <tissue evidence="2">Aerial parts of the thallus</tissue>
    </source>
</reference>
<dbReference type="Proteomes" id="UP001605036">
    <property type="component" value="Unassembled WGS sequence"/>
</dbReference>
<dbReference type="EMBL" id="JBHFFA010000008">
    <property type="protein sequence ID" value="KAL2608155.1"/>
    <property type="molecule type" value="Genomic_DNA"/>
</dbReference>
<organism evidence="2 3">
    <name type="scientific">Riccia fluitans</name>
    <dbReference type="NCBI Taxonomy" id="41844"/>
    <lineage>
        <taxon>Eukaryota</taxon>
        <taxon>Viridiplantae</taxon>
        <taxon>Streptophyta</taxon>
        <taxon>Embryophyta</taxon>
        <taxon>Marchantiophyta</taxon>
        <taxon>Marchantiopsida</taxon>
        <taxon>Marchantiidae</taxon>
        <taxon>Marchantiales</taxon>
        <taxon>Ricciaceae</taxon>
        <taxon>Riccia</taxon>
    </lineage>
</organism>
<name>A0ABD1XHA3_9MARC</name>
<gene>
    <name evidence="2" type="ORF">R1flu_026728</name>
</gene>
<protein>
    <submittedName>
        <fullName evidence="2">Uncharacterized protein</fullName>
    </submittedName>
</protein>
<evidence type="ECO:0000313" key="2">
    <source>
        <dbReference type="EMBL" id="KAL2608155.1"/>
    </source>
</evidence>
<comment type="caution">
    <text evidence="2">The sequence shown here is derived from an EMBL/GenBank/DDBJ whole genome shotgun (WGS) entry which is preliminary data.</text>
</comment>